<reference evidence="2" key="1">
    <citation type="journal article" date="2023" name="Front. Mar. Sci.">
        <title>A new Merluccius polli reference genome to investigate the effects of global change in West African waters.</title>
        <authorList>
            <person name="Mateo J.L."/>
            <person name="Blanco-Fernandez C."/>
            <person name="Garcia-Vazquez E."/>
            <person name="Machado-Schiaffino G."/>
        </authorList>
    </citation>
    <scope>NUCLEOTIDE SEQUENCE</scope>
    <source>
        <strain evidence="2">C29</strain>
        <tissue evidence="2">Fin</tissue>
    </source>
</reference>
<protein>
    <submittedName>
        <fullName evidence="2">Uncharacterized protein</fullName>
    </submittedName>
</protein>
<comment type="caution">
    <text evidence="2">The sequence shown here is derived from an EMBL/GenBank/DDBJ whole genome shotgun (WGS) entry which is preliminary data.</text>
</comment>
<name>A0AA47MLQ3_MERPO</name>
<evidence type="ECO:0000313" key="2">
    <source>
        <dbReference type="EMBL" id="KAK0142677.1"/>
    </source>
</evidence>
<dbReference type="AlphaFoldDB" id="A0AA47MLQ3"/>
<dbReference type="EMBL" id="JAOPHQ010003506">
    <property type="protein sequence ID" value="KAK0142677.1"/>
    <property type="molecule type" value="Genomic_DNA"/>
</dbReference>
<accession>A0AA47MLQ3</accession>
<evidence type="ECO:0000256" key="1">
    <source>
        <dbReference type="SAM" id="MobiDB-lite"/>
    </source>
</evidence>
<feature type="compositionally biased region" description="Basic and acidic residues" evidence="1">
    <location>
        <begin position="115"/>
        <end position="126"/>
    </location>
</feature>
<proteinExistence type="predicted"/>
<gene>
    <name evidence="2" type="ORF">N1851_019389</name>
</gene>
<dbReference type="Proteomes" id="UP001174136">
    <property type="component" value="Unassembled WGS sequence"/>
</dbReference>
<evidence type="ECO:0000313" key="3">
    <source>
        <dbReference type="Proteomes" id="UP001174136"/>
    </source>
</evidence>
<sequence>MLDLTLRRNHGAGLISEEVKSPLQSCGLWCLFKTTSTCLPLFQITIICTQDSSPSPPTEEEMGLVSSLLWMRRQRRGGPPSKTTLSGEHGRHSRAKSPEQQERADSPGPSCVSMKSDHSMELHVTFKDGNPSIEKR</sequence>
<keyword evidence="3" id="KW-1185">Reference proteome</keyword>
<feature type="region of interest" description="Disordered" evidence="1">
    <location>
        <begin position="72"/>
        <end position="136"/>
    </location>
</feature>
<organism evidence="2 3">
    <name type="scientific">Merluccius polli</name>
    <name type="common">Benguela hake</name>
    <name type="synonym">Merluccius cadenati</name>
    <dbReference type="NCBI Taxonomy" id="89951"/>
    <lineage>
        <taxon>Eukaryota</taxon>
        <taxon>Metazoa</taxon>
        <taxon>Chordata</taxon>
        <taxon>Craniata</taxon>
        <taxon>Vertebrata</taxon>
        <taxon>Euteleostomi</taxon>
        <taxon>Actinopterygii</taxon>
        <taxon>Neopterygii</taxon>
        <taxon>Teleostei</taxon>
        <taxon>Neoteleostei</taxon>
        <taxon>Acanthomorphata</taxon>
        <taxon>Zeiogadaria</taxon>
        <taxon>Gadariae</taxon>
        <taxon>Gadiformes</taxon>
        <taxon>Gadoidei</taxon>
        <taxon>Merlucciidae</taxon>
        <taxon>Merluccius</taxon>
    </lineage>
</organism>
<feature type="compositionally biased region" description="Basic and acidic residues" evidence="1">
    <location>
        <begin position="96"/>
        <end position="105"/>
    </location>
</feature>